<dbReference type="GO" id="GO:0005634">
    <property type="term" value="C:nucleus"/>
    <property type="evidence" value="ECO:0007669"/>
    <property type="project" value="UniProtKB-SubCell"/>
</dbReference>
<dbReference type="InterPro" id="IPR045134">
    <property type="entry name" value="UHRF1/2-like"/>
</dbReference>
<sequence>MTKTKNLLFTDVAVGDWWLTSRECWHAGVHRPPATGASLHCGPQGAYSVTLSDQCSNSGDVDGGERFTLSTGGTVHTGGETIPPAANGTVHTDAAQPLSYDTVSLVASMKSRQPVRVVRSHKLASAYAPDIGYRYDGLYNVENYWVATSKEGATVYKFLLQRLGSVSGQAPPPWLVHKIVPPSLHRAVQLKYAQARKSTPGVPQNAVPPPARLDARNSTLSDDDKICRKALAAAAKEWALRGGDSTTSDDQQKRADSYDQLFQKQKLYFSCRDQLLSKKKLLNSCRDQLSTVTSNSGAMRMQASPSTSRSASSRKAHLQVSETFGACLRTIRSKWWCSIENNNSSSTWCR</sequence>
<dbReference type="SMART" id="SM00466">
    <property type="entry name" value="SRA"/>
    <property type="match status" value="1"/>
</dbReference>
<evidence type="ECO:0000256" key="1">
    <source>
        <dbReference type="ARBA" id="ARBA00023242"/>
    </source>
</evidence>
<dbReference type="OrthoDB" id="2270193at2759"/>
<dbReference type="PANTHER" id="PTHR14140:SF27">
    <property type="entry name" value="OS04G0289800 PROTEIN"/>
    <property type="match status" value="1"/>
</dbReference>
<keyword evidence="1 2" id="KW-0539">Nucleus</keyword>
<proteinExistence type="predicted"/>
<name>A0A482WKI1_LAOST</name>
<dbReference type="AlphaFoldDB" id="A0A482WKI1"/>
<dbReference type="EMBL" id="QKKF02032842">
    <property type="protein sequence ID" value="RZF34037.1"/>
    <property type="molecule type" value="Genomic_DNA"/>
</dbReference>
<evidence type="ECO:0000259" key="4">
    <source>
        <dbReference type="PROSITE" id="PS51015"/>
    </source>
</evidence>
<dbReference type="InterPro" id="IPR003105">
    <property type="entry name" value="SRA_YDG"/>
</dbReference>
<dbReference type="STRING" id="195883.A0A482WKI1"/>
<dbReference type="SMR" id="A0A482WKI1"/>
<accession>A0A482WKI1</accession>
<dbReference type="InParanoid" id="A0A482WKI1"/>
<comment type="caution">
    <text evidence="5">The sequence shown here is derived from an EMBL/GenBank/DDBJ whole genome shotgun (WGS) entry which is preliminary data.</text>
</comment>
<evidence type="ECO:0000313" key="6">
    <source>
        <dbReference type="Proteomes" id="UP000291343"/>
    </source>
</evidence>
<evidence type="ECO:0000256" key="3">
    <source>
        <dbReference type="SAM" id="MobiDB-lite"/>
    </source>
</evidence>
<protein>
    <recommendedName>
        <fullName evidence="4">YDG domain-containing protein</fullName>
    </recommendedName>
</protein>
<gene>
    <name evidence="5" type="ORF">LSTR_LSTR013432</name>
</gene>
<dbReference type="Proteomes" id="UP000291343">
    <property type="component" value="Unassembled WGS sequence"/>
</dbReference>
<evidence type="ECO:0000256" key="2">
    <source>
        <dbReference type="PROSITE-ProRule" id="PRU00358"/>
    </source>
</evidence>
<keyword evidence="6" id="KW-1185">Reference proteome</keyword>
<dbReference type="Pfam" id="PF02182">
    <property type="entry name" value="SAD_SRA"/>
    <property type="match status" value="1"/>
</dbReference>
<dbReference type="GO" id="GO:0044027">
    <property type="term" value="P:negative regulation of gene expression via chromosomal CpG island methylation"/>
    <property type="evidence" value="ECO:0007669"/>
    <property type="project" value="TreeGrafter"/>
</dbReference>
<dbReference type="Gene3D" id="2.30.280.10">
    <property type="entry name" value="SRA-YDG"/>
    <property type="match status" value="1"/>
</dbReference>
<dbReference type="GO" id="GO:0061630">
    <property type="term" value="F:ubiquitin protein ligase activity"/>
    <property type="evidence" value="ECO:0007669"/>
    <property type="project" value="TreeGrafter"/>
</dbReference>
<organism evidence="5 6">
    <name type="scientific">Laodelphax striatellus</name>
    <name type="common">Small brown planthopper</name>
    <name type="synonym">Delphax striatella</name>
    <dbReference type="NCBI Taxonomy" id="195883"/>
    <lineage>
        <taxon>Eukaryota</taxon>
        <taxon>Metazoa</taxon>
        <taxon>Ecdysozoa</taxon>
        <taxon>Arthropoda</taxon>
        <taxon>Hexapoda</taxon>
        <taxon>Insecta</taxon>
        <taxon>Pterygota</taxon>
        <taxon>Neoptera</taxon>
        <taxon>Paraneoptera</taxon>
        <taxon>Hemiptera</taxon>
        <taxon>Auchenorrhyncha</taxon>
        <taxon>Fulgoroidea</taxon>
        <taxon>Delphacidae</taxon>
        <taxon>Criomorphinae</taxon>
        <taxon>Laodelphax</taxon>
    </lineage>
</organism>
<reference evidence="5 6" key="1">
    <citation type="journal article" date="2017" name="Gigascience">
        <title>Genome sequence of the small brown planthopper, Laodelphax striatellus.</title>
        <authorList>
            <person name="Zhu J."/>
            <person name="Jiang F."/>
            <person name="Wang X."/>
            <person name="Yang P."/>
            <person name="Bao Y."/>
            <person name="Zhao W."/>
            <person name="Wang W."/>
            <person name="Lu H."/>
            <person name="Wang Q."/>
            <person name="Cui N."/>
            <person name="Li J."/>
            <person name="Chen X."/>
            <person name="Luo L."/>
            <person name="Yu J."/>
            <person name="Kang L."/>
            <person name="Cui F."/>
        </authorList>
    </citation>
    <scope>NUCLEOTIDE SEQUENCE [LARGE SCALE GENOMIC DNA]</scope>
    <source>
        <strain evidence="5">Lst14</strain>
    </source>
</reference>
<dbReference type="PROSITE" id="PS51015">
    <property type="entry name" value="YDG"/>
    <property type="match status" value="1"/>
</dbReference>
<dbReference type="InterPro" id="IPR036987">
    <property type="entry name" value="SRA-YDG_sf"/>
</dbReference>
<dbReference type="InterPro" id="IPR015947">
    <property type="entry name" value="PUA-like_sf"/>
</dbReference>
<feature type="domain" description="YDG" evidence="4">
    <location>
        <begin position="7"/>
        <end position="162"/>
    </location>
</feature>
<dbReference type="GO" id="GO:0016567">
    <property type="term" value="P:protein ubiquitination"/>
    <property type="evidence" value="ECO:0007669"/>
    <property type="project" value="TreeGrafter"/>
</dbReference>
<evidence type="ECO:0000313" key="5">
    <source>
        <dbReference type="EMBL" id="RZF34037.1"/>
    </source>
</evidence>
<feature type="region of interest" description="Disordered" evidence="3">
    <location>
        <begin position="293"/>
        <end position="315"/>
    </location>
</feature>
<dbReference type="PANTHER" id="PTHR14140">
    <property type="entry name" value="E3 UBIQUITIN-PROTEIN LIGASE UHRF-RELATED"/>
    <property type="match status" value="1"/>
</dbReference>
<comment type="subcellular location">
    <subcellularLocation>
        <location evidence="2">Nucleus</location>
    </subcellularLocation>
</comment>
<dbReference type="SUPFAM" id="SSF88697">
    <property type="entry name" value="PUA domain-like"/>
    <property type="match status" value="1"/>
</dbReference>